<evidence type="ECO:0000256" key="1">
    <source>
        <dbReference type="SAM" id="MobiDB-lite"/>
    </source>
</evidence>
<name>A0A8H5BXB9_9AGAR</name>
<accession>A0A8H5BXB9</accession>
<feature type="region of interest" description="Disordered" evidence="1">
    <location>
        <begin position="158"/>
        <end position="180"/>
    </location>
</feature>
<dbReference type="EMBL" id="JAACJJ010000001">
    <property type="protein sequence ID" value="KAF5330736.1"/>
    <property type="molecule type" value="Genomic_DNA"/>
</dbReference>
<dbReference type="OrthoDB" id="2530165at2759"/>
<dbReference type="Proteomes" id="UP000567179">
    <property type="component" value="Unassembled WGS sequence"/>
</dbReference>
<keyword evidence="3" id="KW-1185">Reference proteome</keyword>
<proteinExistence type="predicted"/>
<feature type="region of interest" description="Disordered" evidence="1">
    <location>
        <begin position="208"/>
        <end position="310"/>
    </location>
</feature>
<feature type="compositionally biased region" description="Acidic residues" evidence="1">
    <location>
        <begin position="234"/>
        <end position="274"/>
    </location>
</feature>
<evidence type="ECO:0008006" key="4">
    <source>
        <dbReference type="Google" id="ProtNLM"/>
    </source>
</evidence>
<feature type="compositionally biased region" description="Basic residues" evidence="1">
    <location>
        <begin position="280"/>
        <end position="290"/>
    </location>
</feature>
<reference evidence="2 3" key="1">
    <citation type="journal article" date="2020" name="ISME J.">
        <title>Uncovering the hidden diversity of litter-decomposition mechanisms in mushroom-forming fungi.</title>
        <authorList>
            <person name="Floudas D."/>
            <person name="Bentzer J."/>
            <person name="Ahren D."/>
            <person name="Johansson T."/>
            <person name="Persson P."/>
            <person name="Tunlid A."/>
        </authorList>
    </citation>
    <scope>NUCLEOTIDE SEQUENCE [LARGE SCALE GENOMIC DNA]</scope>
    <source>
        <strain evidence="2 3">CBS 101986</strain>
    </source>
</reference>
<evidence type="ECO:0000313" key="3">
    <source>
        <dbReference type="Proteomes" id="UP000567179"/>
    </source>
</evidence>
<organism evidence="2 3">
    <name type="scientific">Psilocybe cf. subviscida</name>
    <dbReference type="NCBI Taxonomy" id="2480587"/>
    <lineage>
        <taxon>Eukaryota</taxon>
        <taxon>Fungi</taxon>
        <taxon>Dikarya</taxon>
        <taxon>Basidiomycota</taxon>
        <taxon>Agaricomycotina</taxon>
        <taxon>Agaricomycetes</taxon>
        <taxon>Agaricomycetidae</taxon>
        <taxon>Agaricales</taxon>
        <taxon>Agaricineae</taxon>
        <taxon>Strophariaceae</taxon>
        <taxon>Psilocybe</taxon>
    </lineage>
</organism>
<dbReference type="Gene3D" id="1.10.238.10">
    <property type="entry name" value="EF-hand"/>
    <property type="match status" value="1"/>
</dbReference>
<feature type="compositionally biased region" description="Low complexity" evidence="1">
    <location>
        <begin position="224"/>
        <end position="233"/>
    </location>
</feature>
<protein>
    <recommendedName>
        <fullName evidence="4">EF-hand domain-containing protein</fullName>
    </recommendedName>
</protein>
<dbReference type="AlphaFoldDB" id="A0A8H5BXB9"/>
<sequence>MSTSSDSLFSSLPESLQKLIDEVFTSVANPNAVPKRSNTQKARVDGSRASTAAVTGGGFIVDDTDNVPSTPPVGGGGFILDDTSTGGGFIVDDTASLSGGGFITGDTSSLHVHDSDTEPDTIPSQVPFSLIPTALYRLDLPGDDPEILGVLRNAAGGWTSSSVPAPSSGDVGDADSNERGSNLYVDRADWRSVCAVLLESRADEFKSMEPEAPLRQRRQRPTRSSRATASSDVDAMEVDDEDEDEDISDIYVEEDEDAAGSDADFRDEEDDDEFLPGSKRATRSSKGKKRAERDISSSPPPRAVPGKPTRRQRDEALEAFGLFFTSRNNKDKAAGLENIPKEDIPNQRLKLSHLQAAATLLGERFKAEEMVDMLEMFSTAPDKSMNLDDFTRMMIATKLV</sequence>
<gene>
    <name evidence="2" type="ORF">D9619_005752</name>
</gene>
<comment type="caution">
    <text evidence="2">The sequence shown here is derived from an EMBL/GenBank/DDBJ whole genome shotgun (WGS) entry which is preliminary data.</text>
</comment>
<evidence type="ECO:0000313" key="2">
    <source>
        <dbReference type="EMBL" id="KAF5330736.1"/>
    </source>
</evidence>